<protein>
    <submittedName>
        <fullName evidence="1">Uncharacterized protein</fullName>
    </submittedName>
</protein>
<evidence type="ECO:0000313" key="2">
    <source>
        <dbReference type="Proteomes" id="UP000444316"/>
    </source>
</evidence>
<name>A0A845HV56_9BURK</name>
<gene>
    <name evidence="1" type="ORF">GTP23_06440</name>
</gene>
<dbReference type="EMBL" id="WWCL01000001">
    <property type="protein sequence ID" value="MYN44712.1"/>
    <property type="molecule type" value="Genomic_DNA"/>
</dbReference>
<reference evidence="1" key="1">
    <citation type="submission" date="2019-12" db="EMBL/GenBank/DDBJ databases">
        <title>Novel species isolated from a subtropical stream in China.</title>
        <authorList>
            <person name="Lu H."/>
        </authorList>
    </citation>
    <scope>NUCLEOTIDE SEQUENCE [LARGE SCALE GENOMIC DNA]</scope>
    <source>
        <strain evidence="1">FT93W</strain>
    </source>
</reference>
<organism evidence="1 2">
    <name type="scientific">Duganella fentianensis</name>
    <dbReference type="NCBI Taxonomy" id="2692177"/>
    <lineage>
        <taxon>Bacteria</taxon>
        <taxon>Pseudomonadati</taxon>
        <taxon>Pseudomonadota</taxon>
        <taxon>Betaproteobacteria</taxon>
        <taxon>Burkholderiales</taxon>
        <taxon>Oxalobacteraceae</taxon>
        <taxon>Telluria group</taxon>
        <taxon>Duganella</taxon>
    </lineage>
</organism>
<sequence>MPRLEITEKELIVHLDKWEQFFSLIHKVRVPLGQVVSARENQGLKNLKLGWRLPGTHVPFVIAAGTFISKGVRQFVYRRHGHQTVVIDLKGNEWGRLIIGVNHASRDVLRINTAIATCPK</sequence>
<dbReference type="Proteomes" id="UP000444316">
    <property type="component" value="Unassembled WGS sequence"/>
</dbReference>
<comment type="caution">
    <text evidence="1">The sequence shown here is derived from an EMBL/GenBank/DDBJ whole genome shotgun (WGS) entry which is preliminary data.</text>
</comment>
<keyword evidence="2" id="KW-1185">Reference proteome</keyword>
<proteinExistence type="predicted"/>
<evidence type="ECO:0000313" key="1">
    <source>
        <dbReference type="EMBL" id="MYN44712.1"/>
    </source>
</evidence>
<dbReference type="AlphaFoldDB" id="A0A845HV56"/>
<accession>A0A845HV56</accession>